<keyword evidence="2" id="KW-1185">Reference proteome</keyword>
<dbReference type="OrthoDB" id="6447047at2"/>
<sequence length="71" mass="7882">MAVKIEILITSESGQLRHELQAGAAVAGEFTHQEYQAAERLYSAIGDFLNQHSQCGLVMHPATVQRKHNLH</sequence>
<proteinExistence type="predicted"/>
<protein>
    <submittedName>
        <fullName evidence="1">Uncharacterized protein</fullName>
    </submittedName>
</protein>
<dbReference type="AlphaFoldDB" id="A0A2D0JLF7"/>
<evidence type="ECO:0000313" key="1">
    <source>
        <dbReference type="EMBL" id="PHM47117.1"/>
    </source>
</evidence>
<dbReference type="RefSeq" id="WP_099115447.1">
    <property type="nucleotide sequence ID" value="NZ_CAWNQI010000054.1"/>
</dbReference>
<gene>
    <name evidence="1" type="ORF">Xmir_03536</name>
</gene>
<name>A0A2D0JLF7_9GAMM</name>
<dbReference type="Proteomes" id="UP000221980">
    <property type="component" value="Unassembled WGS sequence"/>
</dbReference>
<accession>A0A2D0JLF7</accession>
<dbReference type="EMBL" id="NITZ01000022">
    <property type="protein sequence ID" value="PHM47117.1"/>
    <property type="molecule type" value="Genomic_DNA"/>
</dbReference>
<evidence type="ECO:0000313" key="2">
    <source>
        <dbReference type="Proteomes" id="UP000221980"/>
    </source>
</evidence>
<comment type="caution">
    <text evidence="1">The sequence shown here is derived from an EMBL/GenBank/DDBJ whole genome shotgun (WGS) entry which is preliminary data.</text>
</comment>
<reference evidence="1 2" key="1">
    <citation type="journal article" date="2017" name="Nat. Microbiol.">
        <title>Natural product diversity associated with the nematode symbionts Photorhabdus and Xenorhabdus.</title>
        <authorList>
            <person name="Tobias N.J."/>
            <person name="Wolff H."/>
            <person name="Djahanschiri B."/>
            <person name="Grundmann F."/>
            <person name="Kronenwerth M."/>
            <person name="Shi Y.M."/>
            <person name="Simonyi S."/>
            <person name="Grun P."/>
            <person name="Shapiro-Ilan D."/>
            <person name="Pidot S.J."/>
            <person name="Stinear T.P."/>
            <person name="Ebersberger I."/>
            <person name="Bode H.B."/>
        </authorList>
    </citation>
    <scope>NUCLEOTIDE SEQUENCE [LARGE SCALE GENOMIC DNA]</scope>
    <source>
        <strain evidence="1 2">DSM 17902</strain>
    </source>
</reference>
<organism evidence="1 2">
    <name type="scientific">Xenorhabdus miraniensis</name>
    <dbReference type="NCBI Taxonomy" id="351674"/>
    <lineage>
        <taxon>Bacteria</taxon>
        <taxon>Pseudomonadati</taxon>
        <taxon>Pseudomonadota</taxon>
        <taxon>Gammaproteobacteria</taxon>
        <taxon>Enterobacterales</taxon>
        <taxon>Morganellaceae</taxon>
        <taxon>Xenorhabdus</taxon>
    </lineage>
</organism>